<gene>
    <name evidence="1" type="ORF">SAMN00790413_05807</name>
</gene>
<accession>A0A1W1UDJ4</accession>
<evidence type="ECO:0000313" key="2">
    <source>
        <dbReference type="Proteomes" id="UP000192582"/>
    </source>
</evidence>
<name>A0A1W1UDJ4_9DEIO</name>
<reference evidence="1 2" key="1">
    <citation type="submission" date="2017-04" db="EMBL/GenBank/DDBJ databases">
        <authorList>
            <person name="Afonso C.L."/>
            <person name="Miller P.J."/>
            <person name="Scott M.A."/>
            <person name="Spackman E."/>
            <person name="Goraichik I."/>
            <person name="Dimitrov K.M."/>
            <person name="Suarez D.L."/>
            <person name="Swayne D.E."/>
        </authorList>
    </citation>
    <scope>NUCLEOTIDE SEQUENCE [LARGE SCALE GENOMIC DNA]</scope>
    <source>
        <strain evidence="1 2">KR-140</strain>
    </source>
</reference>
<evidence type="ECO:0000313" key="1">
    <source>
        <dbReference type="EMBL" id="SMB79165.1"/>
    </source>
</evidence>
<organism evidence="1 2">
    <name type="scientific">Deinococcus hopiensis KR-140</name>
    <dbReference type="NCBI Taxonomy" id="695939"/>
    <lineage>
        <taxon>Bacteria</taxon>
        <taxon>Thermotogati</taxon>
        <taxon>Deinococcota</taxon>
        <taxon>Deinococci</taxon>
        <taxon>Deinococcales</taxon>
        <taxon>Deinococcaceae</taxon>
        <taxon>Deinococcus</taxon>
    </lineage>
</organism>
<protein>
    <submittedName>
        <fullName evidence="1">Uncharacterized protein</fullName>
    </submittedName>
</protein>
<dbReference type="EMBL" id="FWWU01000003">
    <property type="protein sequence ID" value="SMB79165.1"/>
    <property type="molecule type" value="Genomic_DNA"/>
</dbReference>
<dbReference type="Proteomes" id="UP000192582">
    <property type="component" value="Unassembled WGS sequence"/>
</dbReference>
<keyword evidence="2" id="KW-1185">Reference proteome</keyword>
<proteinExistence type="predicted"/>
<dbReference type="AlphaFoldDB" id="A0A1W1UDJ4"/>
<sequence>MHTSVRGVAGALPGSLKLTCAVFSRRPSENVQNVPFTLTGMKRLSALLILALLGTGASATTAPLTLRVEAVCVPLSVSAESVTVKCTRGSQAPADPRGFAGVPLGTWHLSGHGSSADGAELFTYRALESAANHVTFY</sequence>